<reference evidence="2" key="1">
    <citation type="submission" date="2021-03" db="EMBL/GenBank/DDBJ databases">
        <title>Draft genome sequence of rust myrtle Austropuccinia psidii MF-1, a brazilian biotype.</title>
        <authorList>
            <person name="Quecine M.C."/>
            <person name="Pachon D.M.R."/>
            <person name="Bonatelli M.L."/>
            <person name="Correr F.H."/>
            <person name="Franceschini L.M."/>
            <person name="Leite T.F."/>
            <person name="Margarido G.R.A."/>
            <person name="Almeida C.A."/>
            <person name="Ferrarezi J.A."/>
            <person name="Labate C.A."/>
        </authorList>
    </citation>
    <scope>NUCLEOTIDE SEQUENCE</scope>
    <source>
        <strain evidence="2">MF-1</strain>
    </source>
</reference>
<dbReference type="EMBL" id="AVOT02000732">
    <property type="protein sequence ID" value="MBW0464229.1"/>
    <property type="molecule type" value="Genomic_DNA"/>
</dbReference>
<keyword evidence="3" id="KW-1185">Reference proteome</keyword>
<evidence type="ECO:0000313" key="3">
    <source>
        <dbReference type="Proteomes" id="UP000765509"/>
    </source>
</evidence>
<dbReference type="AlphaFoldDB" id="A0A9Q3GEC2"/>
<feature type="compositionally biased region" description="Acidic residues" evidence="1">
    <location>
        <begin position="108"/>
        <end position="117"/>
    </location>
</feature>
<evidence type="ECO:0000313" key="2">
    <source>
        <dbReference type="EMBL" id="MBW0464229.1"/>
    </source>
</evidence>
<evidence type="ECO:0000256" key="1">
    <source>
        <dbReference type="SAM" id="MobiDB-lite"/>
    </source>
</evidence>
<protein>
    <submittedName>
        <fullName evidence="2">Uncharacterized protein</fullName>
    </submittedName>
</protein>
<gene>
    <name evidence="2" type="ORF">O181_003944</name>
</gene>
<feature type="compositionally biased region" description="Low complexity" evidence="1">
    <location>
        <begin position="75"/>
        <end position="90"/>
    </location>
</feature>
<organism evidence="2 3">
    <name type="scientific">Austropuccinia psidii MF-1</name>
    <dbReference type="NCBI Taxonomy" id="1389203"/>
    <lineage>
        <taxon>Eukaryota</taxon>
        <taxon>Fungi</taxon>
        <taxon>Dikarya</taxon>
        <taxon>Basidiomycota</taxon>
        <taxon>Pucciniomycotina</taxon>
        <taxon>Pucciniomycetes</taxon>
        <taxon>Pucciniales</taxon>
        <taxon>Sphaerophragmiaceae</taxon>
        <taxon>Austropuccinia</taxon>
    </lineage>
</organism>
<sequence length="117" mass="12590">MTRNSFLLSHYSYKLSIYSEPSIIQHSPPPKNTRSQRHKAVITPTARAPLGLAPSVHHMSANLDIGPPMEGAAPSRRGGVNSRGSRSFSGLLVGYPSIPQGPRSILGEAEEEEGEES</sequence>
<name>A0A9Q3GEC2_9BASI</name>
<comment type="caution">
    <text evidence="2">The sequence shown here is derived from an EMBL/GenBank/DDBJ whole genome shotgun (WGS) entry which is preliminary data.</text>
</comment>
<proteinExistence type="predicted"/>
<feature type="region of interest" description="Disordered" evidence="1">
    <location>
        <begin position="52"/>
        <end position="117"/>
    </location>
</feature>
<dbReference type="Proteomes" id="UP000765509">
    <property type="component" value="Unassembled WGS sequence"/>
</dbReference>
<accession>A0A9Q3GEC2</accession>